<dbReference type="GO" id="GO:0005261">
    <property type="term" value="F:monoatomic cation channel activity"/>
    <property type="evidence" value="ECO:0007669"/>
    <property type="project" value="TreeGrafter"/>
</dbReference>
<keyword evidence="5 9" id="KW-1133">Transmembrane helix</keyword>
<evidence type="ECO:0000256" key="7">
    <source>
        <dbReference type="ARBA" id="ARBA00023136"/>
    </source>
</evidence>
<feature type="transmembrane region" description="Helical" evidence="9">
    <location>
        <begin position="59"/>
        <end position="80"/>
    </location>
</feature>
<evidence type="ECO:0000256" key="1">
    <source>
        <dbReference type="ARBA" id="ARBA00004141"/>
    </source>
</evidence>
<evidence type="ECO:0000313" key="11">
    <source>
        <dbReference type="WBParaSite" id="PSU_v2.g10792.t1"/>
    </source>
</evidence>
<organism evidence="10 11">
    <name type="scientific">Panagrolaimus superbus</name>
    <dbReference type="NCBI Taxonomy" id="310955"/>
    <lineage>
        <taxon>Eukaryota</taxon>
        <taxon>Metazoa</taxon>
        <taxon>Ecdysozoa</taxon>
        <taxon>Nematoda</taxon>
        <taxon>Chromadorea</taxon>
        <taxon>Rhabditida</taxon>
        <taxon>Tylenchina</taxon>
        <taxon>Panagrolaimomorpha</taxon>
        <taxon>Panagrolaimoidea</taxon>
        <taxon>Panagrolaimidae</taxon>
        <taxon>Panagrolaimus</taxon>
    </lineage>
</organism>
<protein>
    <submittedName>
        <fullName evidence="11">Uncharacterized protein</fullName>
    </submittedName>
</protein>
<dbReference type="InterPro" id="IPR029569">
    <property type="entry name" value="CALHM"/>
</dbReference>
<dbReference type="GO" id="GO:1904669">
    <property type="term" value="P:ATP export"/>
    <property type="evidence" value="ECO:0007669"/>
    <property type="project" value="UniProtKB-ARBA"/>
</dbReference>
<dbReference type="Proteomes" id="UP000887577">
    <property type="component" value="Unplaced"/>
</dbReference>
<dbReference type="PANTHER" id="PTHR32261:SF1">
    <property type="entry name" value="CALCIUM HOMEOSTASIS MODULATOR PROTEIN"/>
    <property type="match status" value="1"/>
</dbReference>
<evidence type="ECO:0000256" key="6">
    <source>
        <dbReference type="ARBA" id="ARBA00023065"/>
    </source>
</evidence>
<keyword evidence="4 9" id="KW-0812">Transmembrane</keyword>
<evidence type="ECO:0000256" key="2">
    <source>
        <dbReference type="ARBA" id="ARBA00008497"/>
    </source>
</evidence>
<reference evidence="11" key="1">
    <citation type="submission" date="2022-11" db="UniProtKB">
        <authorList>
            <consortium name="WormBaseParasite"/>
        </authorList>
    </citation>
    <scope>IDENTIFICATION</scope>
</reference>
<name>A0A914XUZ6_9BILA</name>
<proteinExistence type="inferred from homology"/>
<evidence type="ECO:0000256" key="8">
    <source>
        <dbReference type="ARBA" id="ARBA00023303"/>
    </source>
</evidence>
<dbReference type="WBParaSite" id="PSU_v2.g10792.t1">
    <property type="protein sequence ID" value="PSU_v2.g10792.t1"/>
    <property type="gene ID" value="PSU_v2.g10792"/>
</dbReference>
<dbReference type="Pfam" id="PF14798">
    <property type="entry name" value="Ca_hom_mod"/>
    <property type="match status" value="1"/>
</dbReference>
<accession>A0A914XUZ6</accession>
<evidence type="ECO:0000256" key="5">
    <source>
        <dbReference type="ARBA" id="ARBA00022989"/>
    </source>
</evidence>
<evidence type="ECO:0000256" key="4">
    <source>
        <dbReference type="ARBA" id="ARBA00022692"/>
    </source>
</evidence>
<evidence type="ECO:0000256" key="3">
    <source>
        <dbReference type="ARBA" id="ARBA00022448"/>
    </source>
</evidence>
<comment type="subcellular location">
    <subcellularLocation>
        <location evidence="1">Membrane</location>
        <topology evidence="1">Multi-pass membrane protein</topology>
    </subcellularLocation>
</comment>
<keyword evidence="10" id="KW-1185">Reference proteome</keyword>
<keyword evidence="8" id="KW-0407">Ion channel</keyword>
<dbReference type="PANTHER" id="PTHR32261">
    <property type="entry name" value="CALCIUM HOMEOSTASIS MODULATOR PROTEIN"/>
    <property type="match status" value="1"/>
</dbReference>
<dbReference type="AlphaFoldDB" id="A0A914XUZ6"/>
<sequence>MARTALAALDSSAFGTISGLFRNYGSHIMKGFIIISTISGQSLIGKLAFDCPCNYPLNVYHSSTFIFGPSIALFFLSLLVNPKTWKLVQGCCHRHVLSFYLAKI</sequence>
<comment type="similarity">
    <text evidence="2">Belongs to the CALHM family.</text>
</comment>
<dbReference type="GO" id="GO:0005886">
    <property type="term" value="C:plasma membrane"/>
    <property type="evidence" value="ECO:0007669"/>
    <property type="project" value="TreeGrafter"/>
</dbReference>
<keyword evidence="3" id="KW-0813">Transport</keyword>
<keyword evidence="6" id="KW-0406">Ion transport</keyword>
<evidence type="ECO:0000313" key="10">
    <source>
        <dbReference type="Proteomes" id="UP000887577"/>
    </source>
</evidence>
<keyword evidence="7 9" id="KW-0472">Membrane</keyword>
<evidence type="ECO:0000256" key="9">
    <source>
        <dbReference type="SAM" id="Phobius"/>
    </source>
</evidence>